<comment type="caution">
    <text evidence="2">The sequence shown here is derived from an EMBL/GenBank/DDBJ whole genome shotgun (WGS) entry which is preliminary data.</text>
</comment>
<dbReference type="AlphaFoldDB" id="A0A388JK98"/>
<dbReference type="Proteomes" id="UP000265515">
    <property type="component" value="Unassembled WGS sequence"/>
</dbReference>
<feature type="compositionally biased region" description="Polar residues" evidence="1">
    <location>
        <begin position="144"/>
        <end position="156"/>
    </location>
</feature>
<feature type="compositionally biased region" description="Basic and acidic residues" evidence="1">
    <location>
        <begin position="160"/>
        <end position="176"/>
    </location>
</feature>
<feature type="compositionally biased region" description="Basic and acidic residues" evidence="1">
    <location>
        <begin position="94"/>
        <end position="126"/>
    </location>
</feature>
<sequence>RPVLGWFCSVTVSYTHLDVYKRQAQYSGEYGLFTETLVKVVKQHTADGTLDDLSNYHLISCVADIMINEMSIEQKPGLESSYENAKHPFILGLRKQEEPKAANGEADDKKGDESAAESKAESDPDTKPAAAEPNAEPKNKEGVESSQKPELSSANVKENGVAKDAKETKPGADKAQKTAAASK</sequence>
<feature type="non-terminal residue" evidence="2">
    <location>
        <position position="1"/>
    </location>
</feature>
<dbReference type="Gramene" id="GBG44503">
    <property type="protein sequence ID" value="GBG44503"/>
    <property type="gene ID" value="CBR_g89016"/>
</dbReference>
<dbReference type="EMBL" id="BFEA01009862">
    <property type="protein sequence ID" value="GBG44503.1"/>
    <property type="molecule type" value="Genomic_DNA"/>
</dbReference>
<proteinExistence type="predicted"/>
<evidence type="ECO:0000313" key="2">
    <source>
        <dbReference type="EMBL" id="GBG44503.1"/>
    </source>
</evidence>
<evidence type="ECO:0000256" key="1">
    <source>
        <dbReference type="SAM" id="MobiDB-lite"/>
    </source>
</evidence>
<reference evidence="2 3" key="1">
    <citation type="journal article" date="2018" name="Cell">
        <title>The Chara Genome: Secondary Complexity and Implications for Plant Terrestrialization.</title>
        <authorList>
            <person name="Nishiyama T."/>
            <person name="Sakayama H."/>
            <person name="Vries J.D."/>
            <person name="Buschmann H."/>
            <person name="Saint-Marcoux D."/>
            <person name="Ullrich K.K."/>
            <person name="Haas F.B."/>
            <person name="Vanderstraeten L."/>
            <person name="Becker D."/>
            <person name="Lang D."/>
            <person name="Vosolsobe S."/>
            <person name="Rombauts S."/>
            <person name="Wilhelmsson P.K.I."/>
            <person name="Janitza P."/>
            <person name="Kern R."/>
            <person name="Heyl A."/>
            <person name="Rumpler F."/>
            <person name="Villalobos L.I.A.C."/>
            <person name="Clay J.M."/>
            <person name="Skokan R."/>
            <person name="Toyoda A."/>
            <person name="Suzuki Y."/>
            <person name="Kagoshima H."/>
            <person name="Schijlen E."/>
            <person name="Tajeshwar N."/>
            <person name="Catarino B."/>
            <person name="Hetherington A.J."/>
            <person name="Saltykova A."/>
            <person name="Bonnot C."/>
            <person name="Breuninger H."/>
            <person name="Symeonidi A."/>
            <person name="Radhakrishnan G.V."/>
            <person name="Van Nieuwerburgh F."/>
            <person name="Deforce D."/>
            <person name="Chang C."/>
            <person name="Karol K.G."/>
            <person name="Hedrich R."/>
            <person name="Ulvskov P."/>
            <person name="Glockner G."/>
            <person name="Delwiche C.F."/>
            <person name="Petrasek J."/>
            <person name="Van de Peer Y."/>
            <person name="Friml J."/>
            <person name="Beilby M."/>
            <person name="Dolan L."/>
            <person name="Kohara Y."/>
            <person name="Sugano S."/>
            <person name="Fujiyama A."/>
            <person name="Delaux P.-M."/>
            <person name="Quint M."/>
            <person name="TheiBen G."/>
            <person name="Hagemann M."/>
            <person name="Harholt J."/>
            <person name="Dunand C."/>
            <person name="Zachgo S."/>
            <person name="Langdale J."/>
            <person name="Maumus F."/>
            <person name="Straeten D.V.D."/>
            <person name="Gould S.B."/>
            <person name="Rensing S.A."/>
        </authorList>
    </citation>
    <scope>NUCLEOTIDE SEQUENCE [LARGE SCALE GENOMIC DNA]</scope>
    <source>
        <strain evidence="2 3">S276</strain>
    </source>
</reference>
<gene>
    <name evidence="2" type="ORF">CBR_g89016</name>
</gene>
<organism evidence="2 3">
    <name type="scientific">Chara braunii</name>
    <name type="common">Braun's stonewort</name>
    <dbReference type="NCBI Taxonomy" id="69332"/>
    <lineage>
        <taxon>Eukaryota</taxon>
        <taxon>Viridiplantae</taxon>
        <taxon>Streptophyta</taxon>
        <taxon>Charophyceae</taxon>
        <taxon>Charales</taxon>
        <taxon>Characeae</taxon>
        <taxon>Chara</taxon>
    </lineage>
</organism>
<accession>A0A388JK98</accession>
<evidence type="ECO:0000313" key="3">
    <source>
        <dbReference type="Proteomes" id="UP000265515"/>
    </source>
</evidence>
<keyword evidence="3" id="KW-1185">Reference proteome</keyword>
<feature type="region of interest" description="Disordered" evidence="1">
    <location>
        <begin position="89"/>
        <end position="183"/>
    </location>
</feature>
<protein>
    <submittedName>
        <fullName evidence="2">Uncharacterized protein</fullName>
    </submittedName>
</protein>
<name>A0A388JK98_CHABU</name>